<sequence>MSLYETYFLPKLLDFCCGMEGFQNKRSQIVPMAHGRILEIGIGSGLNFDHYNFDRVEEIIGVDPAVSSVAMARSRSSKYNSKISFIESSAESIDLESSSFDCVVIGYSLCTIPDPLKALAEARRLMKPQGSLLFMEHGLAPEQNIQKWQHRLTPGWKKIGGGCNLNRDIEDLISISGFQFKSLKKKYIKGPKIAAFQYYGEAVKS</sequence>
<dbReference type="AlphaFoldDB" id="A4GJC3"/>
<dbReference type="SUPFAM" id="SSF53335">
    <property type="entry name" value="S-adenosyl-L-methionine-dependent methyltransferases"/>
    <property type="match status" value="1"/>
</dbReference>
<organism evidence="2">
    <name type="scientific">uncultured marine bacterium EB0_49D07</name>
    <dbReference type="NCBI Taxonomy" id="415439"/>
    <lineage>
        <taxon>Bacteria</taxon>
        <taxon>environmental samples</taxon>
    </lineage>
</organism>
<dbReference type="EMBL" id="EF107099">
    <property type="protein sequence ID" value="ABL97218.1"/>
    <property type="molecule type" value="Genomic_DNA"/>
</dbReference>
<dbReference type="Pfam" id="PF08241">
    <property type="entry name" value="Methyltransf_11"/>
    <property type="match status" value="1"/>
</dbReference>
<dbReference type="PANTHER" id="PTHR45036">
    <property type="entry name" value="METHYLTRANSFERASE LIKE 7B"/>
    <property type="match status" value="1"/>
</dbReference>
<protein>
    <recommendedName>
        <fullName evidence="1">Methyltransferase type 11 domain-containing protein</fullName>
    </recommendedName>
</protein>
<dbReference type="PANTHER" id="PTHR45036:SF1">
    <property type="entry name" value="METHYLTRANSFERASE LIKE 7A"/>
    <property type="match status" value="1"/>
</dbReference>
<feature type="domain" description="Methyltransferase type 11" evidence="1">
    <location>
        <begin position="38"/>
        <end position="134"/>
    </location>
</feature>
<dbReference type="Gene3D" id="3.40.50.150">
    <property type="entry name" value="Vaccinia Virus protein VP39"/>
    <property type="match status" value="1"/>
</dbReference>
<dbReference type="InterPro" id="IPR013216">
    <property type="entry name" value="Methyltransf_11"/>
</dbReference>
<evidence type="ECO:0000259" key="1">
    <source>
        <dbReference type="Pfam" id="PF08241"/>
    </source>
</evidence>
<reference evidence="2" key="1">
    <citation type="journal article" date="2007" name="Environ. Microbiol.">
        <title>Proteorhodopsin photosystem gene clusters exhibit co-evolutionary trends and shared ancestry among diverse marine microbial phyla.</title>
        <authorList>
            <person name="McCarren J."/>
            <person name="Delong E.F."/>
        </authorList>
    </citation>
    <scope>NUCLEOTIDE SEQUENCE</scope>
</reference>
<proteinExistence type="predicted"/>
<dbReference type="InterPro" id="IPR052356">
    <property type="entry name" value="Thiol_S-MT"/>
</dbReference>
<name>A4GJC3_9BACT</name>
<dbReference type="CDD" id="cd02440">
    <property type="entry name" value="AdoMet_MTases"/>
    <property type="match status" value="1"/>
</dbReference>
<dbReference type="InterPro" id="IPR029063">
    <property type="entry name" value="SAM-dependent_MTases_sf"/>
</dbReference>
<dbReference type="GO" id="GO:0008757">
    <property type="term" value="F:S-adenosylmethionine-dependent methyltransferase activity"/>
    <property type="evidence" value="ECO:0007669"/>
    <property type="project" value="InterPro"/>
</dbReference>
<gene>
    <name evidence="2" type="ORF">MBMO_EB0-49D07.0061</name>
</gene>
<evidence type="ECO:0000313" key="2">
    <source>
        <dbReference type="EMBL" id="ABL97218.1"/>
    </source>
</evidence>
<accession>A4GJC3</accession>